<evidence type="ECO:0000313" key="2">
    <source>
        <dbReference type="Proteomes" id="UP001062846"/>
    </source>
</evidence>
<proteinExistence type="predicted"/>
<dbReference type="EMBL" id="CM046400">
    <property type="protein sequence ID" value="KAI8523628.1"/>
    <property type="molecule type" value="Genomic_DNA"/>
</dbReference>
<organism evidence="1 2">
    <name type="scientific">Rhododendron molle</name>
    <name type="common">Chinese azalea</name>
    <name type="synonym">Azalea mollis</name>
    <dbReference type="NCBI Taxonomy" id="49168"/>
    <lineage>
        <taxon>Eukaryota</taxon>
        <taxon>Viridiplantae</taxon>
        <taxon>Streptophyta</taxon>
        <taxon>Embryophyta</taxon>
        <taxon>Tracheophyta</taxon>
        <taxon>Spermatophyta</taxon>
        <taxon>Magnoliopsida</taxon>
        <taxon>eudicotyledons</taxon>
        <taxon>Gunneridae</taxon>
        <taxon>Pentapetalae</taxon>
        <taxon>asterids</taxon>
        <taxon>Ericales</taxon>
        <taxon>Ericaceae</taxon>
        <taxon>Ericoideae</taxon>
        <taxon>Rhodoreae</taxon>
        <taxon>Rhododendron</taxon>
    </lineage>
</organism>
<keyword evidence="2" id="KW-1185">Reference proteome</keyword>
<reference evidence="1" key="1">
    <citation type="submission" date="2022-02" db="EMBL/GenBank/DDBJ databases">
        <title>Plant Genome Project.</title>
        <authorList>
            <person name="Zhang R.-G."/>
        </authorList>
    </citation>
    <scope>NUCLEOTIDE SEQUENCE</scope>
    <source>
        <strain evidence="1">AT1</strain>
    </source>
</reference>
<gene>
    <name evidence="1" type="ORF">RHMOL_Rhmol13G0088900</name>
</gene>
<dbReference type="Proteomes" id="UP001062846">
    <property type="component" value="Chromosome 13"/>
</dbReference>
<name>A0ACC0L611_RHOML</name>
<sequence>MDLSTGHHIHETREWILRNSAVPVGTVPIYQALEKVNGIAEDLNWEVFRETLIEQAEQGVDYFTIHAGVLLRYIPLTAKRMTGIVSRGGSIHAKWCLAYHKENFAYEHWDDILDICNQYDISLSIGDGLRPGLITDVKYVILITDISYLGWFQRDLVNQPRSQPITYRKRYIILITDVEYVIPVFISKVLLVISYAPLCMNGPSKGNDSSHLLSCQRNVSKHDSSMYCEVIHTLFSLFNQGLSEKLPSLDILRCR</sequence>
<evidence type="ECO:0000313" key="1">
    <source>
        <dbReference type="EMBL" id="KAI8523628.1"/>
    </source>
</evidence>
<comment type="caution">
    <text evidence="1">The sequence shown here is derived from an EMBL/GenBank/DDBJ whole genome shotgun (WGS) entry which is preliminary data.</text>
</comment>
<protein>
    <submittedName>
        <fullName evidence="1">Uncharacterized protein</fullName>
    </submittedName>
</protein>
<accession>A0ACC0L611</accession>